<dbReference type="PANTHER" id="PTHR10783:SF103">
    <property type="entry name" value="SOLUTE CARRIER FAMILY 53 MEMBER 1"/>
    <property type="match status" value="1"/>
</dbReference>
<keyword evidence="5 6" id="KW-0472">Membrane</keyword>
<dbReference type="GO" id="GO:0005794">
    <property type="term" value="C:Golgi apparatus"/>
    <property type="evidence" value="ECO:0007669"/>
    <property type="project" value="TreeGrafter"/>
</dbReference>
<evidence type="ECO:0000313" key="9">
    <source>
        <dbReference type="EMBL" id="CAD8044114.1"/>
    </source>
</evidence>
<evidence type="ECO:0000256" key="6">
    <source>
        <dbReference type="SAM" id="Phobius"/>
    </source>
</evidence>
<comment type="subcellular location">
    <subcellularLocation>
        <location evidence="1">Membrane</location>
        <topology evidence="1">Multi-pass membrane protein</topology>
    </subcellularLocation>
</comment>
<dbReference type="PANTHER" id="PTHR10783">
    <property type="entry name" value="XENOTROPIC AND POLYTROPIC RETROVIRUS RECEPTOR 1-RELATED"/>
    <property type="match status" value="1"/>
</dbReference>
<dbReference type="PROSITE" id="PS51382">
    <property type="entry name" value="SPX"/>
    <property type="match status" value="1"/>
</dbReference>
<keyword evidence="4 6" id="KW-1133">Transmembrane helix</keyword>
<evidence type="ECO:0000313" key="10">
    <source>
        <dbReference type="Proteomes" id="UP000688137"/>
    </source>
</evidence>
<dbReference type="Proteomes" id="UP000688137">
    <property type="component" value="Unassembled WGS sequence"/>
</dbReference>
<protein>
    <recommendedName>
        <fullName evidence="11">SPX domain-containing protein</fullName>
    </recommendedName>
</protein>
<proteinExistence type="inferred from homology"/>
<feature type="domain" description="EXS" evidence="7">
    <location>
        <begin position="436"/>
        <end position="634"/>
    </location>
</feature>
<dbReference type="EMBL" id="CAJJDM010000003">
    <property type="protein sequence ID" value="CAD8044114.1"/>
    <property type="molecule type" value="Genomic_DNA"/>
</dbReference>
<accession>A0A8S1JP96</accession>
<organism evidence="9 10">
    <name type="scientific">Paramecium primaurelia</name>
    <dbReference type="NCBI Taxonomy" id="5886"/>
    <lineage>
        <taxon>Eukaryota</taxon>
        <taxon>Sar</taxon>
        <taxon>Alveolata</taxon>
        <taxon>Ciliophora</taxon>
        <taxon>Intramacronucleata</taxon>
        <taxon>Oligohymenophorea</taxon>
        <taxon>Peniculida</taxon>
        <taxon>Parameciidae</taxon>
        <taxon>Paramecium</taxon>
    </lineage>
</organism>
<dbReference type="GO" id="GO:0005886">
    <property type="term" value="C:plasma membrane"/>
    <property type="evidence" value="ECO:0007669"/>
    <property type="project" value="TreeGrafter"/>
</dbReference>
<feature type="transmembrane region" description="Helical" evidence="6">
    <location>
        <begin position="548"/>
        <end position="567"/>
    </location>
</feature>
<dbReference type="OMA" id="NPYTWLF"/>
<feature type="transmembrane region" description="Helical" evidence="6">
    <location>
        <begin position="228"/>
        <end position="248"/>
    </location>
</feature>
<reference evidence="9" key="1">
    <citation type="submission" date="2021-01" db="EMBL/GenBank/DDBJ databases">
        <authorList>
            <consortium name="Genoscope - CEA"/>
            <person name="William W."/>
        </authorList>
    </citation>
    <scope>NUCLEOTIDE SEQUENCE</scope>
</reference>
<dbReference type="GO" id="GO:0000822">
    <property type="term" value="F:inositol hexakisphosphate binding"/>
    <property type="evidence" value="ECO:0007669"/>
    <property type="project" value="TreeGrafter"/>
</dbReference>
<evidence type="ECO:0000256" key="1">
    <source>
        <dbReference type="ARBA" id="ARBA00004141"/>
    </source>
</evidence>
<evidence type="ECO:0000256" key="3">
    <source>
        <dbReference type="ARBA" id="ARBA00022692"/>
    </source>
</evidence>
<evidence type="ECO:0008006" key="11">
    <source>
        <dbReference type="Google" id="ProtNLM"/>
    </source>
</evidence>
<dbReference type="GO" id="GO:0006817">
    <property type="term" value="P:phosphate ion transport"/>
    <property type="evidence" value="ECO:0007669"/>
    <property type="project" value="TreeGrafter"/>
</dbReference>
<evidence type="ECO:0000259" key="7">
    <source>
        <dbReference type="PROSITE" id="PS51380"/>
    </source>
</evidence>
<evidence type="ECO:0000256" key="4">
    <source>
        <dbReference type="ARBA" id="ARBA00022989"/>
    </source>
</evidence>
<dbReference type="PROSITE" id="PS51380">
    <property type="entry name" value="EXS"/>
    <property type="match status" value="1"/>
</dbReference>
<sequence length="708" mass="85154">MNFFDALPSYLEKINQKQYRQEMVPEWLRLYLDYETLEHLMIVGAELRHKKNSLKDVNPIKYQELVQNQEIKNKIEKDKSSFLLVLEQELQKIESFILYKYQDLLCKLQQLQEQIKLMQLQDKHHKSKIECLKQQFYELYKQELQFQSFILLHIKIMQQLQYEIQYCFKIDILIKDRAILEQLNYKLDDDKSKIHQLLSFNFYLYDPDTCRKNLQKYSIKKKTGSKNIYLFGLFFGISIVIVTILLLMRLEGMLDPENEALFSPIFPSIRGGGLLLIYYWLLTLDQYIWIKYQINYKLYLGFNHHFSTLTEVIKRVSFLSTIFLLLFLITCIQVEEIAFKDYRHVIKILPLLFWIIFFGYLLIPTIKKFNGQGRRWMYRMLKGALFTHFISYDARYTFVLDQFVSLFSPIRDLEYTVCYYSIDLFNDNKEIIHYKECEQGQRIVADICLAVVFSLKCLHCLTLAKKNGKFFNTLEMWNFLKNLLAVSVGIVGCLNKFDKSDAILWIILACTFTIFQQYWEIKNDWLFLQPDSKYKFLRSDLAFINPHFYYFLIILNMIVISAWAFTISPQMYLYLKVPNQQLFILIVGIMELTRRFIHNLIKVEKEHVLNLRRFRSSKDLVYPFEQKGEITAKIRQSNAYNVSVLEFQRLSQEFTRNTQMNFNKQEIEMLLQQPYDQQIMKMNSSIDRKNIRQQLQTEYYIKLINQHS</sequence>
<feature type="transmembrane region" description="Helical" evidence="6">
    <location>
        <begin position="345"/>
        <end position="366"/>
    </location>
</feature>
<gene>
    <name evidence="9" type="ORF">PPRIM_AZ9-3.1.T0060196</name>
</gene>
<comment type="caution">
    <text evidence="9">The sequence shown here is derived from an EMBL/GenBank/DDBJ whole genome shotgun (WGS) entry which is preliminary data.</text>
</comment>
<evidence type="ECO:0000256" key="2">
    <source>
        <dbReference type="ARBA" id="ARBA00009665"/>
    </source>
</evidence>
<dbReference type="InterPro" id="IPR004342">
    <property type="entry name" value="EXS_C"/>
</dbReference>
<dbReference type="AlphaFoldDB" id="A0A8S1JP96"/>
<comment type="similarity">
    <text evidence="2">Belongs to the SYG1 (TC 2.A.94) family.</text>
</comment>
<feature type="transmembrane region" description="Helical" evidence="6">
    <location>
        <begin position="502"/>
        <end position="519"/>
    </location>
</feature>
<evidence type="ECO:0000256" key="5">
    <source>
        <dbReference type="ARBA" id="ARBA00023136"/>
    </source>
</evidence>
<keyword evidence="10" id="KW-1185">Reference proteome</keyword>
<feature type="domain" description="SPX" evidence="8">
    <location>
        <begin position="1"/>
        <end position="178"/>
    </location>
</feature>
<keyword evidence="3 6" id="KW-0812">Transmembrane</keyword>
<name>A0A8S1JP96_PARPR</name>
<evidence type="ECO:0000259" key="8">
    <source>
        <dbReference type="PROSITE" id="PS51382"/>
    </source>
</evidence>
<dbReference type="InterPro" id="IPR004331">
    <property type="entry name" value="SPX_dom"/>
</dbReference>
<feature type="transmembrane region" description="Helical" evidence="6">
    <location>
        <begin position="260"/>
        <end position="281"/>
    </location>
</feature>
<dbReference type="GO" id="GO:0016036">
    <property type="term" value="P:cellular response to phosphate starvation"/>
    <property type="evidence" value="ECO:0007669"/>
    <property type="project" value="TreeGrafter"/>
</dbReference>
<feature type="transmembrane region" description="Helical" evidence="6">
    <location>
        <begin position="316"/>
        <end position="339"/>
    </location>
</feature>
<dbReference type="Pfam" id="PF03124">
    <property type="entry name" value="EXS"/>
    <property type="match status" value="1"/>
</dbReference>